<dbReference type="eggNOG" id="ENOG502RVVQ">
    <property type="taxonomic scope" value="Eukaryota"/>
</dbReference>
<evidence type="ECO:0000313" key="3">
    <source>
        <dbReference type="EnsemblFungi" id="MAPG_01948T0"/>
    </source>
</evidence>
<evidence type="ECO:0000256" key="1">
    <source>
        <dbReference type="SAM" id="MobiDB-lite"/>
    </source>
</evidence>
<feature type="compositionally biased region" description="Polar residues" evidence="1">
    <location>
        <begin position="279"/>
        <end position="293"/>
    </location>
</feature>
<keyword evidence="4" id="KW-1185">Reference proteome</keyword>
<feature type="compositionally biased region" description="Polar residues" evidence="1">
    <location>
        <begin position="615"/>
        <end position="630"/>
    </location>
</feature>
<feature type="compositionally biased region" description="Low complexity" evidence="1">
    <location>
        <begin position="573"/>
        <end position="583"/>
    </location>
</feature>
<feature type="compositionally biased region" description="Basic and acidic residues" evidence="1">
    <location>
        <begin position="299"/>
        <end position="312"/>
    </location>
</feature>
<reference evidence="2" key="3">
    <citation type="submission" date="2011-03" db="EMBL/GenBank/DDBJ databases">
        <title>Annotation of Magnaporthe poae ATCC 64411.</title>
        <authorList>
            <person name="Ma L.-J."/>
            <person name="Dead R."/>
            <person name="Young S.K."/>
            <person name="Zeng Q."/>
            <person name="Gargeya S."/>
            <person name="Fitzgerald M."/>
            <person name="Haas B."/>
            <person name="Abouelleil A."/>
            <person name="Alvarado L."/>
            <person name="Arachchi H.M."/>
            <person name="Berlin A."/>
            <person name="Brown A."/>
            <person name="Chapman S.B."/>
            <person name="Chen Z."/>
            <person name="Dunbar C."/>
            <person name="Freedman E."/>
            <person name="Gearin G."/>
            <person name="Gellesch M."/>
            <person name="Goldberg J."/>
            <person name="Griggs A."/>
            <person name="Gujja S."/>
            <person name="Heiman D."/>
            <person name="Howarth C."/>
            <person name="Larson L."/>
            <person name="Lui A."/>
            <person name="MacDonald P.J.P."/>
            <person name="Mehta T."/>
            <person name="Montmayeur A."/>
            <person name="Murphy C."/>
            <person name="Neiman D."/>
            <person name="Pearson M."/>
            <person name="Priest M."/>
            <person name="Roberts A."/>
            <person name="Saif S."/>
            <person name="Shea T."/>
            <person name="Shenoy N."/>
            <person name="Sisk P."/>
            <person name="Stolte C."/>
            <person name="Sykes S."/>
            <person name="Yandava C."/>
            <person name="Wortman J."/>
            <person name="Nusbaum C."/>
            <person name="Birren B."/>
        </authorList>
    </citation>
    <scope>NUCLEOTIDE SEQUENCE</scope>
    <source>
        <strain evidence="2">ATCC 64411</strain>
    </source>
</reference>
<dbReference type="VEuPathDB" id="FungiDB:MAPG_01948"/>
<organism evidence="3 4">
    <name type="scientific">Magnaporthiopsis poae (strain ATCC 64411 / 73-15)</name>
    <name type="common">Kentucky bluegrass fungus</name>
    <name type="synonym">Magnaporthe poae</name>
    <dbReference type="NCBI Taxonomy" id="644358"/>
    <lineage>
        <taxon>Eukaryota</taxon>
        <taxon>Fungi</taxon>
        <taxon>Dikarya</taxon>
        <taxon>Ascomycota</taxon>
        <taxon>Pezizomycotina</taxon>
        <taxon>Sordariomycetes</taxon>
        <taxon>Sordariomycetidae</taxon>
        <taxon>Magnaporthales</taxon>
        <taxon>Magnaporthaceae</taxon>
        <taxon>Magnaporthiopsis</taxon>
    </lineage>
</organism>
<dbReference type="EMBL" id="ADBL01000489">
    <property type="status" value="NOT_ANNOTATED_CDS"/>
    <property type="molecule type" value="Genomic_DNA"/>
</dbReference>
<dbReference type="Proteomes" id="UP000011715">
    <property type="component" value="Unassembled WGS sequence"/>
</dbReference>
<feature type="compositionally biased region" description="Pro residues" evidence="1">
    <location>
        <begin position="538"/>
        <end position="549"/>
    </location>
</feature>
<feature type="compositionally biased region" description="Polar residues" evidence="1">
    <location>
        <begin position="30"/>
        <end position="44"/>
    </location>
</feature>
<gene>
    <name evidence="2" type="ORF">MAPG_01948</name>
</gene>
<accession>A0A0C4DQ14</accession>
<reference evidence="4" key="2">
    <citation type="submission" date="2010-05" db="EMBL/GenBank/DDBJ databases">
        <title>The genome sequence of Magnaporthe poae strain ATCC 64411.</title>
        <authorList>
            <person name="Ma L.-J."/>
            <person name="Dead R."/>
            <person name="Young S."/>
            <person name="Zeng Q."/>
            <person name="Koehrsen M."/>
            <person name="Alvarado L."/>
            <person name="Berlin A."/>
            <person name="Chapman S.B."/>
            <person name="Chen Z."/>
            <person name="Freedman E."/>
            <person name="Gellesch M."/>
            <person name="Goldberg J."/>
            <person name="Griggs A."/>
            <person name="Gujja S."/>
            <person name="Heilman E.R."/>
            <person name="Heiman D."/>
            <person name="Hepburn T."/>
            <person name="Howarth C."/>
            <person name="Jen D."/>
            <person name="Larson L."/>
            <person name="Mehta T."/>
            <person name="Neiman D."/>
            <person name="Pearson M."/>
            <person name="Roberts A."/>
            <person name="Saif S."/>
            <person name="Shea T."/>
            <person name="Shenoy N."/>
            <person name="Sisk P."/>
            <person name="Stolte C."/>
            <person name="Sykes S."/>
            <person name="Walk T."/>
            <person name="White J."/>
            <person name="Yandava C."/>
            <person name="Haas B."/>
            <person name="Nusbaum C."/>
            <person name="Birren B."/>
        </authorList>
    </citation>
    <scope>NUCLEOTIDE SEQUENCE [LARGE SCALE GENOMIC DNA]</scope>
    <source>
        <strain evidence="4">ATCC 64411 / 73-15</strain>
    </source>
</reference>
<feature type="region of interest" description="Disordered" evidence="1">
    <location>
        <begin position="423"/>
        <end position="591"/>
    </location>
</feature>
<evidence type="ECO:0000313" key="4">
    <source>
        <dbReference type="Proteomes" id="UP000011715"/>
    </source>
</evidence>
<feature type="region of interest" description="Disordered" evidence="1">
    <location>
        <begin position="119"/>
        <end position="319"/>
    </location>
</feature>
<feature type="region of interest" description="Disordered" evidence="1">
    <location>
        <begin position="1"/>
        <end position="69"/>
    </location>
</feature>
<reference evidence="3" key="4">
    <citation type="journal article" date="2015" name="G3 (Bethesda)">
        <title>Genome sequences of three phytopathogenic species of the Magnaporthaceae family of fungi.</title>
        <authorList>
            <person name="Okagaki L.H."/>
            <person name="Nunes C.C."/>
            <person name="Sailsbery J."/>
            <person name="Clay B."/>
            <person name="Brown D."/>
            <person name="John T."/>
            <person name="Oh Y."/>
            <person name="Young N."/>
            <person name="Fitzgerald M."/>
            <person name="Haas B.J."/>
            <person name="Zeng Q."/>
            <person name="Young S."/>
            <person name="Adiconis X."/>
            <person name="Fan L."/>
            <person name="Levin J.Z."/>
            <person name="Mitchell T.K."/>
            <person name="Okubara P.A."/>
            <person name="Farman M.L."/>
            <person name="Kohn L.M."/>
            <person name="Birren B."/>
            <person name="Ma L.-J."/>
            <person name="Dean R.A."/>
        </authorList>
    </citation>
    <scope>NUCLEOTIDE SEQUENCE</scope>
    <source>
        <strain evidence="3">ATCC 64411 / 73-15</strain>
    </source>
</reference>
<reference evidence="2" key="1">
    <citation type="submission" date="2010-05" db="EMBL/GenBank/DDBJ databases">
        <title>The Genome Sequence of Magnaporthe poae strain ATCC 64411.</title>
        <authorList>
            <consortium name="The Broad Institute Genome Sequencing Platform"/>
            <consortium name="Broad Institute Genome Sequencing Center for Infectious Disease"/>
            <person name="Ma L.-J."/>
            <person name="Dead R."/>
            <person name="Young S."/>
            <person name="Zeng Q."/>
            <person name="Koehrsen M."/>
            <person name="Alvarado L."/>
            <person name="Berlin A."/>
            <person name="Chapman S.B."/>
            <person name="Chen Z."/>
            <person name="Freedman E."/>
            <person name="Gellesch M."/>
            <person name="Goldberg J."/>
            <person name="Griggs A."/>
            <person name="Gujja S."/>
            <person name="Heilman E.R."/>
            <person name="Heiman D."/>
            <person name="Hepburn T."/>
            <person name="Howarth C."/>
            <person name="Jen D."/>
            <person name="Larson L."/>
            <person name="Mehta T."/>
            <person name="Neiman D."/>
            <person name="Pearson M."/>
            <person name="Roberts A."/>
            <person name="Saif S."/>
            <person name="Shea T."/>
            <person name="Shenoy N."/>
            <person name="Sisk P."/>
            <person name="Stolte C."/>
            <person name="Sykes S."/>
            <person name="Walk T."/>
            <person name="White J."/>
            <person name="Yandava C."/>
            <person name="Haas B."/>
            <person name="Nusbaum C."/>
            <person name="Birren B."/>
        </authorList>
    </citation>
    <scope>NUCLEOTIDE SEQUENCE</scope>
    <source>
        <strain evidence="2">ATCC 64411</strain>
    </source>
</reference>
<dbReference type="AlphaFoldDB" id="A0A0C4DQ14"/>
<dbReference type="STRING" id="644358.A0A0C4DQ14"/>
<feature type="region of interest" description="Disordered" evidence="1">
    <location>
        <begin position="893"/>
        <end position="930"/>
    </location>
</feature>
<sequence length="938" mass="98286">MVSFFGLGKKKKAEPPKQAPLPTTRKKVDQNTFGEGQYFGNNVKSKPVLSPGMHDFPSRPGTSSSMRNSPYAMQTHNFAATSMRDLSNMPGTSWTIEAPGTGLKSSASDVNLGMRWANSSSTSLAAPSTGLRPGTSAGRPTTPAGDRKNKPWVNPLDVHFGRAVPPAPKSPLGNFELQVDVDGTGSLMGDDDIESTTSKAGAAASASTLASPITTNFGFRSPPGVGLPMSPLGPPSSPPTGSLPSPPRSVNGAGDKFDSGRNLRPQHKGFGPAALPSPALSQRGGSQDSAPITNSDNDMDSHDHHDDNHDNHTLAGDSDVWDESDAFDLSKPVIRDVAAKRDTLTISGARRQSLSMKIEELEKSLVSAQQESEQKNKAAAAAAAGAARPQGDDPRLRSGSTATAPMRNNGVNWQAAVWGVSVGAGSSLSPMHPDDRKPSPSFADNRGPRPQSPLRQGPLPNAGLSGGPVGRNMPLGDYDARAQSPQIRNEQRPIPPFAGPGSRAQSPMGRIPAQPPRAESPMDRDRFGAESPVDRPPPRPYAQEPPPRSPMRAVAPAGGLMGGGPSPVFPKRGNGPNSSNPNGYWGPKDKSLTGVAASAEVNAFRAESPPAVDLSRQQSAQSSTGRSSPMLNAPGPIVRGPNTPRRPAPEEYGVFPSNSDRSLNRGPPRAAVGAMRGEIPSPGSSRRTPSDESESMQALHPPPRPQQQQLRPGHAQEQPWGSNPEGGTRHNDFAAPLASPLLPNKDNVFGGGGVSAPTTPAMMDNPNWPLPAPTLNVQTVPQRPRTAGGPGHEGGNNALGIGLATTSSVRKPQRHHVPPPLNLFSAQQYAEEIPSGPFTPSPTVPPLTPTRSLTTPMAACDDPRPKTAGAGSGTIGMARGLSLRYERERQGFKDGNAAWSGQGPRGPLPDIPAAAQRRPDHGLEAPTGIADRFGNRFI</sequence>
<feature type="compositionally biased region" description="Low complexity" evidence="1">
    <location>
        <begin position="195"/>
        <end position="230"/>
    </location>
</feature>
<name>A0A0C4DQ14_MAGP6</name>
<evidence type="ECO:0000313" key="2">
    <source>
        <dbReference type="EMBL" id="KLU82880.1"/>
    </source>
</evidence>
<feature type="region of interest" description="Disordered" evidence="1">
    <location>
        <begin position="604"/>
        <end position="758"/>
    </location>
</feature>
<feature type="compositionally biased region" description="Basic and acidic residues" evidence="1">
    <location>
        <begin position="520"/>
        <end position="537"/>
    </location>
</feature>
<dbReference type="OrthoDB" id="5234071at2759"/>
<feature type="region of interest" description="Disordered" evidence="1">
    <location>
        <begin position="367"/>
        <end position="410"/>
    </location>
</feature>
<feature type="compositionally biased region" description="Low complexity" evidence="1">
    <location>
        <begin position="378"/>
        <end position="387"/>
    </location>
</feature>
<feature type="compositionally biased region" description="Polar residues" evidence="1">
    <location>
        <begin position="60"/>
        <end position="69"/>
    </location>
</feature>
<dbReference type="EMBL" id="GL876967">
    <property type="protein sequence ID" value="KLU82880.1"/>
    <property type="molecule type" value="Genomic_DNA"/>
</dbReference>
<feature type="region of interest" description="Disordered" evidence="1">
    <location>
        <begin position="855"/>
        <end position="875"/>
    </location>
</feature>
<reference evidence="3" key="5">
    <citation type="submission" date="2015-06" db="UniProtKB">
        <authorList>
            <consortium name="EnsemblFungi"/>
        </authorList>
    </citation>
    <scope>IDENTIFICATION</scope>
    <source>
        <strain evidence="3">ATCC 64411</strain>
    </source>
</reference>
<proteinExistence type="predicted"/>
<dbReference type="OMA" id="PMEGEFP"/>
<dbReference type="EnsemblFungi" id="MAPG_01948T0">
    <property type="protein sequence ID" value="MAPG_01948T0"/>
    <property type="gene ID" value="MAPG_01948"/>
</dbReference>
<protein>
    <submittedName>
        <fullName evidence="2 3">Uncharacterized protein</fullName>
    </submittedName>
</protein>